<keyword evidence="2" id="KW-1185">Reference proteome</keyword>
<organism evidence="1 2">
    <name type="scientific">Hermanssonia centrifuga</name>
    <dbReference type="NCBI Taxonomy" id="98765"/>
    <lineage>
        <taxon>Eukaryota</taxon>
        <taxon>Fungi</taxon>
        <taxon>Dikarya</taxon>
        <taxon>Basidiomycota</taxon>
        <taxon>Agaricomycotina</taxon>
        <taxon>Agaricomycetes</taxon>
        <taxon>Polyporales</taxon>
        <taxon>Meruliaceae</taxon>
        <taxon>Hermanssonia</taxon>
    </lineage>
</organism>
<gene>
    <name evidence="1" type="ORF">PHLCEN_2v6441</name>
</gene>
<dbReference type="EMBL" id="MLYV02000623">
    <property type="protein sequence ID" value="PSR81281.1"/>
    <property type="molecule type" value="Genomic_DNA"/>
</dbReference>
<protein>
    <submittedName>
        <fullName evidence="1">Uncharacterized protein</fullName>
    </submittedName>
</protein>
<dbReference type="Proteomes" id="UP000186601">
    <property type="component" value="Unassembled WGS sequence"/>
</dbReference>
<proteinExistence type="predicted"/>
<sequence>MTQNGEPADIKTMDDMNLNTPTKGLALRLALASVMDGHWHIQVKLAILNIAYWAEIGYGAGV</sequence>
<name>A0A2R6NZJ1_9APHY</name>
<evidence type="ECO:0000313" key="2">
    <source>
        <dbReference type="Proteomes" id="UP000186601"/>
    </source>
</evidence>
<reference evidence="1 2" key="1">
    <citation type="submission" date="2018-02" db="EMBL/GenBank/DDBJ databases">
        <title>Genome sequence of the basidiomycete white-rot fungus Phlebia centrifuga.</title>
        <authorList>
            <person name="Granchi Z."/>
            <person name="Peng M."/>
            <person name="de Vries R.P."/>
            <person name="Hilden K."/>
            <person name="Makela M.R."/>
            <person name="Grigoriev I."/>
            <person name="Riley R."/>
        </authorList>
    </citation>
    <scope>NUCLEOTIDE SEQUENCE [LARGE SCALE GENOMIC DNA]</scope>
    <source>
        <strain evidence="1 2">FBCC195</strain>
    </source>
</reference>
<comment type="caution">
    <text evidence="1">The sequence shown here is derived from an EMBL/GenBank/DDBJ whole genome shotgun (WGS) entry which is preliminary data.</text>
</comment>
<evidence type="ECO:0000313" key="1">
    <source>
        <dbReference type="EMBL" id="PSR81281.1"/>
    </source>
</evidence>
<dbReference type="AlphaFoldDB" id="A0A2R6NZJ1"/>
<accession>A0A2R6NZJ1</accession>